<proteinExistence type="predicted"/>
<sequence length="115" mass="12222">MILPRLLLPLVLLLGPAAQAASVTLLPGQTARLGAQTLTVLSVRDSRCPMNARCVRAGELTATVLSRVGNRVRLLRLQFPQATSSVPGGLRISEAPSRMTGDRTPVPVSLTDDVR</sequence>
<evidence type="ECO:0000313" key="3">
    <source>
        <dbReference type="EMBL" id="MFC4424712.1"/>
    </source>
</evidence>
<evidence type="ECO:0000256" key="2">
    <source>
        <dbReference type="SAM" id="SignalP"/>
    </source>
</evidence>
<reference evidence="4" key="1">
    <citation type="journal article" date="2019" name="Int. J. Syst. Evol. Microbiol.">
        <title>The Global Catalogue of Microorganisms (GCM) 10K type strain sequencing project: providing services to taxonomists for standard genome sequencing and annotation.</title>
        <authorList>
            <consortium name="The Broad Institute Genomics Platform"/>
            <consortium name="The Broad Institute Genome Sequencing Center for Infectious Disease"/>
            <person name="Wu L."/>
            <person name="Ma J."/>
        </authorList>
    </citation>
    <scope>NUCLEOTIDE SEQUENCE [LARGE SCALE GENOMIC DNA]</scope>
    <source>
        <strain evidence="4">CCUG 56029</strain>
    </source>
</reference>
<feature type="region of interest" description="Disordered" evidence="1">
    <location>
        <begin position="85"/>
        <end position="115"/>
    </location>
</feature>
<dbReference type="RefSeq" id="WP_380035070.1">
    <property type="nucleotide sequence ID" value="NZ_JBHSEH010000002.1"/>
</dbReference>
<gene>
    <name evidence="3" type="ORF">ACFOZ9_00705</name>
</gene>
<dbReference type="Proteomes" id="UP001595998">
    <property type="component" value="Unassembled WGS sequence"/>
</dbReference>
<organism evidence="3 4">
    <name type="scientific">Deinococcus navajonensis</name>
    <dbReference type="NCBI Taxonomy" id="309884"/>
    <lineage>
        <taxon>Bacteria</taxon>
        <taxon>Thermotogati</taxon>
        <taxon>Deinococcota</taxon>
        <taxon>Deinococci</taxon>
        <taxon>Deinococcales</taxon>
        <taxon>Deinococcaceae</taxon>
        <taxon>Deinococcus</taxon>
    </lineage>
</organism>
<feature type="signal peptide" evidence="2">
    <location>
        <begin position="1"/>
        <end position="20"/>
    </location>
</feature>
<dbReference type="EMBL" id="JBHSEH010000002">
    <property type="protein sequence ID" value="MFC4424712.1"/>
    <property type="molecule type" value="Genomic_DNA"/>
</dbReference>
<name>A0ABV8XJ56_9DEIO</name>
<evidence type="ECO:0000313" key="4">
    <source>
        <dbReference type="Proteomes" id="UP001595998"/>
    </source>
</evidence>
<protein>
    <submittedName>
        <fullName evidence="3">Uncharacterized protein</fullName>
    </submittedName>
</protein>
<keyword evidence="2" id="KW-0732">Signal</keyword>
<feature type="chain" id="PRO_5045927451" evidence="2">
    <location>
        <begin position="21"/>
        <end position="115"/>
    </location>
</feature>
<comment type="caution">
    <text evidence="3">The sequence shown here is derived from an EMBL/GenBank/DDBJ whole genome shotgun (WGS) entry which is preliminary data.</text>
</comment>
<accession>A0ABV8XJ56</accession>
<keyword evidence="4" id="KW-1185">Reference proteome</keyword>
<evidence type="ECO:0000256" key="1">
    <source>
        <dbReference type="SAM" id="MobiDB-lite"/>
    </source>
</evidence>